<dbReference type="EMBL" id="QSKF01000010">
    <property type="protein sequence ID" value="RHE38900.1"/>
    <property type="molecule type" value="Genomic_DNA"/>
</dbReference>
<dbReference type="Proteomes" id="UP000283745">
    <property type="component" value="Unassembled WGS sequence"/>
</dbReference>
<dbReference type="AlphaFoldDB" id="A0A414J3C3"/>
<evidence type="ECO:0000313" key="2">
    <source>
        <dbReference type="Proteomes" id="UP000283745"/>
    </source>
</evidence>
<evidence type="ECO:0000313" key="1">
    <source>
        <dbReference type="EMBL" id="RHE38900.1"/>
    </source>
</evidence>
<reference evidence="1 2" key="1">
    <citation type="submission" date="2018-08" db="EMBL/GenBank/DDBJ databases">
        <title>A genome reference for cultivated species of the human gut microbiota.</title>
        <authorList>
            <person name="Zou Y."/>
            <person name="Xue W."/>
            <person name="Luo G."/>
        </authorList>
    </citation>
    <scope>NUCLEOTIDE SEQUENCE [LARGE SCALE GENOMIC DNA]</scope>
    <source>
        <strain evidence="1 2">AM28-23</strain>
    </source>
</reference>
<dbReference type="RefSeq" id="WP_015542619.1">
    <property type="nucleotide sequence ID" value="NZ_CABJFK010000010.1"/>
</dbReference>
<name>A0A414J3C3_9FIRM</name>
<accession>A0A414J3C3</accession>
<proteinExistence type="predicted"/>
<comment type="caution">
    <text evidence="1">The sequence shown here is derived from an EMBL/GenBank/DDBJ whole genome shotgun (WGS) entry which is preliminary data.</text>
</comment>
<gene>
    <name evidence="1" type="ORF">DW740_12905</name>
</gene>
<sequence length="94" mass="10323">MDENRNEDWKMDPKLKNIDAGKLDMLQKLAEKGSGKSASDMLPFLMSAAASGKKNGLNFSQNEISAVLEVMKAGKSPQEAAKIDKIVSLMRMIH</sequence>
<organism evidence="1 2">
    <name type="scientific">Blautia obeum</name>
    <dbReference type="NCBI Taxonomy" id="40520"/>
    <lineage>
        <taxon>Bacteria</taxon>
        <taxon>Bacillati</taxon>
        <taxon>Bacillota</taxon>
        <taxon>Clostridia</taxon>
        <taxon>Lachnospirales</taxon>
        <taxon>Lachnospiraceae</taxon>
        <taxon>Blautia</taxon>
    </lineage>
</organism>
<protein>
    <submittedName>
        <fullName evidence="1">Uncharacterized protein</fullName>
    </submittedName>
</protein>